<protein>
    <submittedName>
        <fullName evidence="2">Uncharacterized protein</fullName>
    </submittedName>
</protein>
<proteinExistence type="predicted"/>
<feature type="transmembrane region" description="Helical" evidence="1">
    <location>
        <begin position="38"/>
        <end position="54"/>
    </location>
</feature>
<feature type="transmembrane region" description="Helical" evidence="1">
    <location>
        <begin position="190"/>
        <end position="209"/>
    </location>
</feature>
<evidence type="ECO:0000256" key="1">
    <source>
        <dbReference type="SAM" id="Phobius"/>
    </source>
</evidence>
<feature type="transmembrane region" description="Helical" evidence="1">
    <location>
        <begin position="325"/>
        <end position="347"/>
    </location>
</feature>
<feature type="transmembrane region" description="Helical" evidence="1">
    <location>
        <begin position="461"/>
        <end position="483"/>
    </location>
</feature>
<dbReference type="AlphaFoldDB" id="A0A4R8MPX8"/>
<name>A0A4R8MPX8_LEPME</name>
<feature type="transmembrane region" description="Helical" evidence="1">
    <location>
        <begin position="90"/>
        <end position="111"/>
    </location>
</feature>
<feature type="transmembrane region" description="Helical" evidence="1">
    <location>
        <begin position="540"/>
        <end position="560"/>
    </location>
</feature>
<keyword evidence="1" id="KW-0472">Membrane</keyword>
<feature type="transmembrane region" description="Helical" evidence="1">
    <location>
        <begin position="359"/>
        <end position="377"/>
    </location>
</feature>
<feature type="transmembrane region" description="Helical" evidence="1">
    <location>
        <begin position="12"/>
        <end position="32"/>
    </location>
</feature>
<organism evidence="2 3">
    <name type="scientific">Leptospira meyeri</name>
    <dbReference type="NCBI Taxonomy" id="29508"/>
    <lineage>
        <taxon>Bacteria</taxon>
        <taxon>Pseudomonadati</taxon>
        <taxon>Spirochaetota</taxon>
        <taxon>Spirochaetia</taxon>
        <taxon>Leptospirales</taxon>
        <taxon>Leptospiraceae</taxon>
        <taxon>Leptospira</taxon>
    </lineage>
</organism>
<feature type="transmembrane region" description="Helical" evidence="1">
    <location>
        <begin position="61"/>
        <end position="78"/>
    </location>
</feature>
<keyword evidence="1" id="KW-1133">Transmembrane helix</keyword>
<feature type="transmembrane region" description="Helical" evidence="1">
    <location>
        <begin position="278"/>
        <end position="295"/>
    </location>
</feature>
<feature type="transmembrane region" description="Helical" evidence="1">
    <location>
        <begin position="142"/>
        <end position="165"/>
    </location>
</feature>
<feature type="transmembrane region" description="Helical" evidence="1">
    <location>
        <begin position="302"/>
        <end position="319"/>
    </location>
</feature>
<evidence type="ECO:0000313" key="3">
    <source>
        <dbReference type="Proteomes" id="UP000294684"/>
    </source>
</evidence>
<gene>
    <name evidence="2" type="ORF">CLV96_2896</name>
</gene>
<reference evidence="2 3" key="1">
    <citation type="submission" date="2019-03" db="EMBL/GenBank/DDBJ databases">
        <title>Genomic Encyclopedia of Archaeal and Bacterial Type Strains, Phase II (KMG-II): from individual species to whole genera.</title>
        <authorList>
            <person name="Goeker M."/>
        </authorList>
    </citation>
    <scope>NUCLEOTIDE SEQUENCE [LARGE SCALE GENOMIC DNA]</scope>
    <source>
        <strain evidence="2 3">DSM 21537</strain>
    </source>
</reference>
<keyword evidence="3" id="KW-1185">Reference proteome</keyword>
<feature type="transmembrane region" description="Helical" evidence="1">
    <location>
        <begin position="229"/>
        <end position="248"/>
    </location>
</feature>
<dbReference type="EMBL" id="SORO01000002">
    <property type="protein sequence ID" value="TDY68382.1"/>
    <property type="molecule type" value="Genomic_DNA"/>
</dbReference>
<keyword evidence="1" id="KW-0812">Transmembrane</keyword>
<feature type="transmembrane region" description="Helical" evidence="1">
    <location>
        <begin position="495"/>
        <end position="520"/>
    </location>
</feature>
<accession>A0A4R8MPX8</accession>
<dbReference type="Proteomes" id="UP000294684">
    <property type="component" value="Unassembled WGS sequence"/>
</dbReference>
<comment type="caution">
    <text evidence="2">The sequence shown here is derived from an EMBL/GenBank/DDBJ whole genome shotgun (WGS) entry which is preliminary data.</text>
</comment>
<evidence type="ECO:0000313" key="2">
    <source>
        <dbReference type="EMBL" id="TDY68382.1"/>
    </source>
</evidence>
<sequence length="692" mass="79666">MSFPNRLRSLPFFDLFFFSILTYSLWSLHRYVEPVPGNYFYPSFLLQFAFGFFPQMYQRKWGRIFTALGVFTFLRLPYLSGLPMVGSYQLVGLFLGSILGIWTREIILILLGRNEIALPKQSEQILTDWMIRNPTGKSNLPIWYSTYFGFIIFLFFLALLCLFQYQGLGLVSGLGVQEYLYFPSLSSREAMGLSCKILVPTAFVVLYLFSEERSMPTPSKDSLSEQLRFGIFIGFGINLLVMFIQFVWSLEFFSEGTLESVKVGRTTGLLQDSGSASWIFPILSLLWISKLVSIWRKSKERFSLILAILSFLFVTWLGVKQGKAFWVIWIICNAVGIIHLTTDLWIVSITKKRIIRISSYFLLPLFFFLILYGLSFLKKDWDLVELSKRSMDSISVWKTEPYLALKRMDLVRAELLTICMEGIKNNLWLGNGIGSFPLGLLDPLRVGTKTSNGMIDFPPNFYLWLIHDLGILGTTVFLFYIGVFLWERGLWNQSLLLIIPLFFGVQIQNSDGAFLCFYLILLGEKGSGFSPSFDKFRKTIWFSPLLLILSVGLPLNYALFYSGKFWDLGIGSEFRKNQLGEYQSAATIPPKPPNYEYEFHGKVWEWKLSEFGPSRAGRIVLETKSKSLVVEILFLNSDRVIIKQELFSETNQGYTWSGECPKGASFVRLKSRSRLEFRLPRSSFDGNNRIQF</sequence>